<name>A0A8J4Y4V3_CHIOP</name>
<protein>
    <submittedName>
        <fullName evidence="2">Uncharacterized protein</fullName>
    </submittedName>
</protein>
<evidence type="ECO:0000256" key="1">
    <source>
        <dbReference type="SAM" id="MobiDB-lite"/>
    </source>
</evidence>
<feature type="compositionally biased region" description="Polar residues" evidence="1">
    <location>
        <begin position="100"/>
        <end position="111"/>
    </location>
</feature>
<proteinExistence type="predicted"/>
<dbReference type="AlphaFoldDB" id="A0A8J4Y4V3"/>
<evidence type="ECO:0000313" key="3">
    <source>
        <dbReference type="Proteomes" id="UP000770661"/>
    </source>
</evidence>
<evidence type="ECO:0000313" key="2">
    <source>
        <dbReference type="EMBL" id="KAG0716304.1"/>
    </source>
</evidence>
<feature type="region of interest" description="Disordered" evidence="1">
    <location>
        <begin position="99"/>
        <end position="130"/>
    </location>
</feature>
<accession>A0A8J4Y4V3</accession>
<gene>
    <name evidence="2" type="ORF">GWK47_010001</name>
</gene>
<keyword evidence="3" id="KW-1185">Reference proteome</keyword>
<sequence>MNHEYSTQNLHNNHLHQHLILLSTPDEGKVFSVTHRDVPPAQQALLPCPPKTPPNAIEALQKFTMLPLHAGLSVRSIRPAGGQEPPTVRRWLHWWGRHGTNAQAERQTSSPPRFPLQPNASASMELPITL</sequence>
<organism evidence="2 3">
    <name type="scientific">Chionoecetes opilio</name>
    <name type="common">Atlantic snow crab</name>
    <name type="synonym">Cancer opilio</name>
    <dbReference type="NCBI Taxonomy" id="41210"/>
    <lineage>
        <taxon>Eukaryota</taxon>
        <taxon>Metazoa</taxon>
        <taxon>Ecdysozoa</taxon>
        <taxon>Arthropoda</taxon>
        <taxon>Crustacea</taxon>
        <taxon>Multicrustacea</taxon>
        <taxon>Malacostraca</taxon>
        <taxon>Eumalacostraca</taxon>
        <taxon>Eucarida</taxon>
        <taxon>Decapoda</taxon>
        <taxon>Pleocyemata</taxon>
        <taxon>Brachyura</taxon>
        <taxon>Eubrachyura</taxon>
        <taxon>Majoidea</taxon>
        <taxon>Majidae</taxon>
        <taxon>Chionoecetes</taxon>
    </lineage>
</organism>
<comment type="caution">
    <text evidence="2">The sequence shown here is derived from an EMBL/GenBank/DDBJ whole genome shotgun (WGS) entry which is preliminary data.</text>
</comment>
<dbReference type="EMBL" id="JACEEZ010018953">
    <property type="protein sequence ID" value="KAG0716304.1"/>
    <property type="molecule type" value="Genomic_DNA"/>
</dbReference>
<dbReference type="Proteomes" id="UP000770661">
    <property type="component" value="Unassembled WGS sequence"/>
</dbReference>
<reference evidence="2" key="1">
    <citation type="submission" date="2020-07" db="EMBL/GenBank/DDBJ databases">
        <title>The High-quality genome of the commercially important snow crab, Chionoecetes opilio.</title>
        <authorList>
            <person name="Jeong J.-H."/>
            <person name="Ryu S."/>
        </authorList>
    </citation>
    <scope>NUCLEOTIDE SEQUENCE</scope>
    <source>
        <strain evidence="2">MADBK_172401_WGS</strain>
        <tissue evidence="2">Digestive gland</tissue>
    </source>
</reference>